<evidence type="ECO:0000313" key="10">
    <source>
        <dbReference type="EMBL" id="MBJ7880848.1"/>
    </source>
</evidence>
<feature type="transmembrane region" description="Helical" evidence="6">
    <location>
        <begin position="239"/>
        <end position="264"/>
    </location>
</feature>
<keyword evidence="5 6" id="KW-0472">Membrane</keyword>
<dbReference type="EMBL" id="JAEHJZ010000020">
    <property type="protein sequence ID" value="MBJ7880848.1"/>
    <property type="molecule type" value="Genomic_DNA"/>
</dbReference>
<dbReference type="InterPro" id="IPR054321">
    <property type="entry name" value="PspC-rel_TM"/>
</dbReference>
<keyword evidence="2" id="KW-1003">Cell membrane</keyword>
<evidence type="ECO:0000256" key="5">
    <source>
        <dbReference type="ARBA" id="ARBA00023136"/>
    </source>
</evidence>
<comment type="caution">
    <text evidence="10">The sequence shown here is derived from an EMBL/GenBank/DDBJ whole genome shotgun (WGS) entry which is preliminary data.</text>
</comment>
<feature type="transmembrane region" description="Helical" evidence="6">
    <location>
        <begin position="321"/>
        <end position="343"/>
    </location>
</feature>
<accession>A0A934KU77</accession>
<dbReference type="InterPro" id="IPR007168">
    <property type="entry name" value="Phageshock_PspC_N"/>
</dbReference>
<organism evidence="10 11">
    <name type="scientific">Gelidibacter salicanalis</name>
    <dbReference type="NCBI Taxonomy" id="291193"/>
    <lineage>
        <taxon>Bacteria</taxon>
        <taxon>Pseudomonadati</taxon>
        <taxon>Bacteroidota</taxon>
        <taxon>Flavobacteriia</taxon>
        <taxon>Flavobacteriales</taxon>
        <taxon>Flavobacteriaceae</taxon>
        <taxon>Gelidibacter</taxon>
    </lineage>
</organism>
<dbReference type="Pfam" id="PF22744">
    <property type="entry name" value="Toast-rack_PspC-Cterm"/>
    <property type="match status" value="1"/>
</dbReference>
<proteinExistence type="predicted"/>
<evidence type="ECO:0000256" key="4">
    <source>
        <dbReference type="ARBA" id="ARBA00022989"/>
    </source>
</evidence>
<evidence type="ECO:0000256" key="3">
    <source>
        <dbReference type="ARBA" id="ARBA00022692"/>
    </source>
</evidence>
<keyword evidence="3 6" id="KW-0812">Transmembrane</keyword>
<feature type="domain" description="PspC-related ToastRack" evidence="9">
    <location>
        <begin position="393"/>
        <end position="526"/>
    </location>
</feature>
<protein>
    <submittedName>
        <fullName evidence="10">PspC domain-containing protein</fullName>
    </submittedName>
</protein>
<dbReference type="Pfam" id="PF04024">
    <property type="entry name" value="PspC"/>
    <property type="match status" value="1"/>
</dbReference>
<keyword evidence="4 6" id="KW-1133">Transmembrane helix</keyword>
<dbReference type="GO" id="GO:0005886">
    <property type="term" value="C:plasma membrane"/>
    <property type="evidence" value="ECO:0007669"/>
    <property type="project" value="UniProtKB-SubCell"/>
</dbReference>
<feature type="transmembrane region" description="Helical" evidence="6">
    <location>
        <begin position="284"/>
        <end position="309"/>
    </location>
</feature>
<feature type="domain" description="Phage shock protein PspC N-terminal" evidence="7">
    <location>
        <begin position="110"/>
        <end position="168"/>
    </location>
</feature>
<evidence type="ECO:0000256" key="1">
    <source>
        <dbReference type="ARBA" id="ARBA00004162"/>
    </source>
</evidence>
<comment type="subcellular location">
    <subcellularLocation>
        <location evidence="1">Cell membrane</location>
        <topology evidence="1">Single-pass membrane protein</topology>
    </subcellularLocation>
</comment>
<evidence type="ECO:0000259" key="8">
    <source>
        <dbReference type="Pfam" id="PF22571"/>
    </source>
</evidence>
<feature type="domain" description="PspC-related transmembrane region" evidence="8">
    <location>
        <begin position="211"/>
        <end position="349"/>
    </location>
</feature>
<evidence type="ECO:0000259" key="7">
    <source>
        <dbReference type="Pfam" id="PF04024"/>
    </source>
</evidence>
<dbReference type="PANTHER" id="PTHR33885:SF3">
    <property type="entry name" value="PHAGE SHOCK PROTEIN C"/>
    <property type="match status" value="1"/>
</dbReference>
<dbReference type="InterPro" id="IPR052027">
    <property type="entry name" value="PspC"/>
</dbReference>
<keyword evidence="11" id="KW-1185">Reference proteome</keyword>
<reference evidence="10 11" key="1">
    <citation type="submission" date="2020-09" db="EMBL/GenBank/DDBJ databases">
        <title>Draft genome of Gelidibacter salicanalis PAMC21136.</title>
        <authorList>
            <person name="Park H."/>
        </authorList>
    </citation>
    <scope>NUCLEOTIDE SEQUENCE [LARGE SCALE GENOMIC DNA]</scope>
    <source>
        <strain evidence="10 11">PAMC21136</strain>
    </source>
</reference>
<evidence type="ECO:0000256" key="2">
    <source>
        <dbReference type="ARBA" id="ARBA00022475"/>
    </source>
</evidence>
<dbReference type="Pfam" id="PF22571">
    <property type="entry name" value="LiaI-LiaF-TM_PspC"/>
    <property type="match status" value="1"/>
</dbReference>
<evidence type="ECO:0000313" key="11">
    <source>
        <dbReference type="Proteomes" id="UP000662373"/>
    </source>
</evidence>
<dbReference type="InterPro" id="IPR054319">
    <property type="entry name" value="PspC-rel_ToastRack"/>
</dbReference>
<name>A0A934KU77_9FLAO</name>
<feature type="transmembrane region" description="Helical" evidence="6">
    <location>
        <begin position="141"/>
        <end position="165"/>
    </location>
</feature>
<sequence>MNKTVNINLAGIFFHIDEDAYLKLQRYLEAIKRSFTDSQGRSEIIADIEARIAELFNERVRNDKQVIRIQEVDDVISIMGQPEDYLVDDEIFEDEPEKTYQKKQHSTLSKKLFRDTDNSYIGGVSSGLGHYLGVDAIWMRLLWILLALGSGGTFILIYILFWILVPEARTTAEKLTMTGEPVNISNIEKKIKDGFDNVSEAVKNIDLPKQGNRIKSSSKTFFEALGDMILFVFKIFAKFIGVMLIIIGASTLIGLIIAFFSVGVADVIEIPGIDFLEATNAANVPIWLMSLMLLFAIGIPFFFLFYLGLKILVNNLKSIGAIAKFSLFGLWLMSLIGLVVIGVKQASEYTEDAMVQQTENLNITAKDTLFINMNHNNTYSKQFGRNSSQWRPIYDENDNKLLYLTDVELIFKSTKDTVASLRIDKNSRGNTYRNAKNRAEKINYNYTIQNNRLELDGFLTTAFQNKFRDQEVEVTVYIPEDTVIYADQNTHSFYRNHYFSSNSGDQGKGHYLQMLNDEIKCLDCPEDFRLNIDINDDTSEFKLDENGIRMKNDTNSVEINQEGIKSTTDRVKVNIDSNGIQITTDDN</sequence>
<gene>
    <name evidence="10" type="ORF">JEM65_09335</name>
</gene>
<dbReference type="RefSeq" id="WP_199598817.1">
    <property type="nucleotide sequence ID" value="NZ_JAEHJZ010000020.1"/>
</dbReference>
<dbReference type="Proteomes" id="UP000662373">
    <property type="component" value="Unassembled WGS sequence"/>
</dbReference>
<evidence type="ECO:0000259" key="9">
    <source>
        <dbReference type="Pfam" id="PF22744"/>
    </source>
</evidence>
<dbReference type="AlphaFoldDB" id="A0A934KU77"/>
<evidence type="ECO:0000256" key="6">
    <source>
        <dbReference type="SAM" id="Phobius"/>
    </source>
</evidence>
<dbReference type="PANTHER" id="PTHR33885">
    <property type="entry name" value="PHAGE SHOCK PROTEIN C"/>
    <property type="match status" value="1"/>
</dbReference>